<evidence type="ECO:0000313" key="3">
    <source>
        <dbReference type="Proteomes" id="UP000178379"/>
    </source>
</evidence>
<dbReference type="EMBL" id="MFSQ01000062">
    <property type="protein sequence ID" value="OGI40164.1"/>
    <property type="molecule type" value="Genomic_DNA"/>
</dbReference>
<proteinExistence type="predicted"/>
<protein>
    <recommendedName>
        <fullName evidence="4">CARDB domain-containing protein</fullName>
    </recommendedName>
</protein>
<comment type="caution">
    <text evidence="2">The sequence shown here is derived from an EMBL/GenBank/DDBJ whole genome shotgun (WGS) entry which is preliminary data.</text>
</comment>
<feature type="chain" id="PRO_5009526559" description="CARDB domain-containing protein" evidence="1">
    <location>
        <begin position="29"/>
        <end position="287"/>
    </location>
</feature>
<keyword evidence="1" id="KW-0732">Signal</keyword>
<accession>A0A1F6T4V7</accession>
<dbReference type="AlphaFoldDB" id="A0A1F6T4V7"/>
<organism evidence="2 3">
    <name type="scientific">Candidatus Muproteobacteria bacterium RBG_16_62_13</name>
    <dbReference type="NCBI Taxonomy" id="1817756"/>
    <lineage>
        <taxon>Bacteria</taxon>
        <taxon>Pseudomonadati</taxon>
        <taxon>Pseudomonadota</taxon>
        <taxon>Candidatus Muproteobacteria</taxon>
    </lineage>
</organism>
<reference evidence="2 3" key="1">
    <citation type="journal article" date="2016" name="Nat. Commun.">
        <title>Thousands of microbial genomes shed light on interconnected biogeochemical processes in an aquifer system.</title>
        <authorList>
            <person name="Anantharaman K."/>
            <person name="Brown C.T."/>
            <person name="Hug L.A."/>
            <person name="Sharon I."/>
            <person name="Castelle C.J."/>
            <person name="Probst A.J."/>
            <person name="Thomas B.C."/>
            <person name="Singh A."/>
            <person name="Wilkins M.J."/>
            <person name="Karaoz U."/>
            <person name="Brodie E.L."/>
            <person name="Williams K.H."/>
            <person name="Hubbard S.S."/>
            <person name="Banfield J.F."/>
        </authorList>
    </citation>
    <scope>NUCLEOTIDE SEQUENCE [LARGE SCALE GENOMIC DNA]</scope>
</reference>
<name>A0A1F6T4V7_9PROT</name>
<evidence type="ECO:0000256" key="1">
    <source>
        <dbReference type="SAM" id="SignalP"/>
    </source>
</evidence>
<feature type="signal peptide" evidence="1">
    <location>
        <begin position="1"/>
        <end position="28"/>
    </location>
</feature>
<dbReference type="Proteomes" id="UP000178379">
    <property type="component" value="Unassembled WGS sequence"/>
</dbReference>
<evidence type="ECO:0008006" key="4">
    <source>
        <dbReference type="Google" id="ProtNLM"/>
    </source>
</evidence>
<gene>
    <name evidence="2" type="ORF">A2140_06915</name>
</gene>
<sequence length="287" mass="30772">MFVSLVSGKASGAAAHVALATVISASFAVWNAPAEAKEWFPFDMAVADFWAPHENGSRIPAGGSVPEGTVLILHCNWTVRPTEGTIVKKELVEYPNLVTVDGHSRGIFPIKIPPGSYGTKGHTGSTSFLGLGGSSEHVNPGIQELKGEFTTSWTAQGGGPHKLSCILDSAGNVASLEKDRSNNRRDVSITVVAAPVQPTKKLTSPSARHCEPKMDAWVELDTSGLNPADVKPGEKKKVTLPFFSSSPLFDSVACAYGDQKVNAVYLIKCKNAKRYADDPHWYHCEKQ</sequence>
<evidence type="ECO:0000313" key="2">
    <source>
        <dbReference type="EMBL" id="OGI40164.1"/>
    </source>
</evidence>